<organism evidence="2 3">
    <name type="scientific">Theileria annulata</name>
    <dbReference type="NCBI Taxonomy" id="5874"/>
    <lineage>
        <taxon>Eukaryota</taxon>
        <taxon>Sar</taxon>
        <taxon>Alveolata</taxon>
        <taxon>Apicomplexa</taxon>
        <taxon>Aconoidasida</taxon>
        <taxon>Piroplasmida</taxon>
        <taxon>Theileriidae</taxon>
        <taxon>Theileria</taxon>
    </lineage>
</organism>
<keyword evidence="1" id="KW-0812">Transmembrane</keyword>
<evidence type="ECO:0000313" key="3">
    <source>
        <dbReference type="Proteomes" id="UP000001950"/>
    </source>
</evidence>
<name>Q4UAH5_THEAN</name>
<keyword evidence="1" id="KW-0472">Membrane</keyword>
<gene>
    <name evidence="2" type="ORF">TA09160</name>
</gene>
<dbReference type="VEuPathDB" id="PiroplasmaDB:TA09160"/>
<evidence type="ECO:0000256" key="1">
    <source>
        <dbReference type="SAM" id="Phobius"/>
    </source>
</evidence>
<protein>
    <submittedName>
        <fullName evidence="2">Uncharacterized protein</fullName>
    </submittedName>
</protein>
<dbReference type="GeneID" id="3863244"/>
<keyword evidence="1" id="KW-1133">Transmembrane helix</keyword>
<dbReference type="Proteomes" id="UP000001950">
    <property type="component" value="Chromosome 4"/>
</dbReference>
<dbReference type="InParanoid" id="Q4UAH5"/>
<dbReference type="eggNOG" id="ENOG502T2QE">
    <property type="taxonomic scope" value="Eukaryota"/>
</dbReference>
<dbReference type="AlphaFoldDB" id="Q4UAH5"/>
<dbReference type="OrthoDB" id="361417at2759"/>
<proteinExistence type="predicted"/>
<accession>Q4UAH5</accession>
<reference evidence="2 3" key="1">
    <citation type="journal article" date="2005" name="Science">
        <title>Genome of the host-cell transforming parasite Theileria annulata compared with T. parva.</title>
        <authorList>
            <person name="Pain A."/>
            <person name="Renauld H."/>
            <person name="Berriman M."/>
            <person name="Murphy L."/>
            <person name="Yeats C.A."/>
            <person name="Weir W."/>
            <person name="Kerhornou A."/>
            <person name="Aslett M."/>
            <person name="Bishop R."/>
            <person name="Bouchier C."/>
            <person name="Cochet M."/>
            <person name="Coulson R.M.R."/>
            <person name="Cronin A."/>
            <person name="de Villiers E.P."/>
            <person name="Fraser A."/>
            <person name="Fosker N."/>
            <person name="Gardner M."/>
            <person name="Goble A."/>
            <person name="Griffiths-Jones S."/>
            <person name="Harris D.E."/>
            <person name="Katzer F."/>
            <person name="Larke N."/>
            <person name="Lord A."/>
            <person name="Maser P."/>
            <person name="McKellar S."/>
            <person name="Mooney P."/>
            <person name="Morton F."/>
            <person name="Nene V."/>
            <person name="O'Neil S."/>
            <person name="Price C."/>
            <person name="Quail M.A."/>
            <person name="Rabbinowitsch E."/>
            <person name="Rawlings N.D."/>
            <person name="Rutter S."/>
            <person name="Saunders D."/>
            <person name="Seeger K."/>
            <person name="Shah T."/>
            <person name="Squares R."/>
            <person name="Squares S."/>
            <person name="Tivey A."/>
            <person name="Walker A.R."/>
            <person name="Woodward J."/>
            <person name="Dobbelaere D.A.E."/>
            <person name="Langsley G."/>
            <person name="Rajandream M.A."/>
            <person name="McKeever D."/>
            <person name="Shiels B."/>
            <person name="Tait A."/>
            <person name="Barrell B.G."/>
            <person name="Hall N."/>
        </authorList>
    </citation>
    <scope>NUCLEOTIDE SEQUENCE [LARGE SCALE GENOMIC DNA]</scope>
    <source>
        <strain evidence="3">Ankara</strain>
    </source>
</reference>
<evidence type="ECO:0000313" key="2">
    <source>
        <dbReference type="EMBL" id="CAI76176.1"/>
    </source>
</evidence>
<dbReference type="EMBL" id="CR940353">
    <property type="protein sequence ID" value="CAI76176.1"/>
    <property type="molecule type" value="Genomic_DNA"/>
</dbReference>
<dbReference type="KEGG" id="tan:TA09160"/>
<dbReference type="RefSeq" id="XP_952801.1">
    <property type="nucleotide sequence ID" value="XM_947708.1"/>
</dbReference>
<sequence length="112" mass="13719">MVKSGINVLGKQWWGRSHFRIGSRTQPRPNKGFKLFTNNSIHKTVEYFRWWKRIRRGNLAFFRSSKFERIEENLFPLTRSIFDIYFFLANLVNYYSFFKLFLLNMIYFSVIK</sequence>
<keyword evidence="3" id="KW-1185">Reference proteome</keyword>
<feature type="transmembrane region" description="Helical" evidence="1">
    <location>
        <begin position="84"/>
        <end position="108"/>
    </location>
</feature>